<evidence type="ECO:0000256" key="9">
    <source>
        <dbReference type="ARBA" id="ARBA00023136"/>
    </source>
</evidence>
<protein>
    <submittedName>
        <fullName evidence="13">Porin</fullName>
    </submittedName>
</protein>
<comment type="subunit">
    <text evidence="2">Homotrimer.</text>
</comment>
<dbReference type="SUPFAM" id="SSF56935">
    <property type="entry name" value="Porins"/>
    <property type="match status" value="1"/>
</dbReference>
<comment type="subcellular location">
    <subcellularLocation>
        <location evidence="1">Cell outer membrane</location>
        <topology evidence="1">Multi-pass membrane protein</topology>
    </subcellularLocation>
</comment>
<evidence type="ECO:0000313" key="14">
    <source>
        <dbReference type="Proteomes" id="UP000248631"/>
    </source>
</evidence>
<evidence type="ECO:0000256" key="2">
    <source>
        <dbReference type="ARBA" id="ARBA00011233"/>
    </source>
</evidence>
<dbReference type="Gene3D" id="2.40.160.10">
    <property type="entry name" value="Porin"/>
    <property type="match status" value="1"/>
</dbReference>
<evidence type="ECO:0000256" key="1">
    <source>
        <dbReference type="ARBA" id="ARBA00004571"/>
    </source>
</evidence>
<keyword evidence="9" id="KW-0472">Membrane</keyword>
<dbReference type="InterPro" id="IPR023614">
    <property type="entry name" value="Porin_dom_sf"/>
</dbReference>
<evidence type="ECO:0000256" key="5">
    <source>
        <dbReference type="ARBA" id="ARBA00022692"/>
    </source>
</evidence>
<evidence type="ECO:0000256" key="4">
    <source>
        <dbReference type="ARBA" id="ARBA00022452"/>
    </source>
</evidence>
<feature type="domain" description="Porin" evidence="12">
    <location>
        <begin position="7"/>
        <end position="391"/>
    </location>
</feature>
<dbReference type="InterPro" id="IPR001702">
    <property type="entry name" value="Porin_Gram-ve"/>
</dbReference>
<dbReference type="Proteomes" id="UP000248631">
    <property type="component" value="Unassembled WGS sequence"/>
</dbReference>
<evidence type="ECO:0000256" key="6">
    <source>
        <dbReference type="ARBA" id="ARBA00022729"/>
    </source>
</evidence>
<gene>
    <name evidence="13" type="ORF">RB24_21695</name>
</gene>
<accession>A0ABX9BWC9</accession>
<keyword evidence="10" id="KW-0998">Cell outer membrane</keyword>
<dbReference type="Pfam" id="PF13609">
    <property type="entry name" value="Porin_4"/>
    <property type="match status" value="1"/>
</dbReference>
<feature type="signal peptide" evidence="11">
    <location>
        <begin position="1"/>
        <end position="20"/>
    </location>
</feature>
<dbReference type="PRINTS" id="PR00184">
    <property type="entry name" value="NEISSPPORIN"/>
</dbReference>
<evidence type="ECO:0000256" key="3">
    <source>
        <dbReference type="ARBA" id="ARBA00022448"/>
    </source>
</evidence>
<keyword evidence="7" id="KW-0406">Ion transport</keyword>
<evidence type="ECO:0000313" key="13">
    <source>
        <dbReference type="EMBL" id="RAM62159.1"/>
    </source>
</evidence>
<evidence type="ECO:0000259" key="12">
    <source>
        <dbReference type="Pfam" id="PF13609"/>
    </source>
</evidence>
<keyword evidence="5" id="KW-0812">Transmembrane</keyword>
<dbReference type="EMBL" id="JUGD01000028">
    <property type="protein sequence ID" value="RAM62159.1"/>
    <property type="molecule type" value="Genomic_DNA"/>
</dbReference>
<evidence type="ECO:0000256" key="10">
    <source>
        <dbReference type="ARBA" id="ARBA00023237"/>
    </source>
</evidence>
<sequence length="420" mass="43605">MKKSILALAVLGAFGGAAHAQSNITIYGAVDASLSYTNKIGISGKDAHGNDIAGKDTGGLMALDSGLIKGSRLGIKGVEDLGGGLKAVFTIENGFTVDNGDAAQKGVLWGRQATVGLSGNFGTVLAGRQTDILADIGGITSPGDFGGVVSRVHSLNLDRTNGERVNNSIRYNTPDFNGFTGSIIYGFGEQAGQTGAGQSFGLGGMYANGPLNIGLGYFQSKMGSASSDVNGSAACNGAVEGKDKAGDTCLKTWTLAAAYQFGPAKVYGSYSRVTLPLAKVPSEIAFNPKSNYSFASLARPKGRGAMPLYSMSDSDDFVIGGANNKSSSTLDIGVNYRLSPALSLISSLQYTRAKFARSADGRLLQINLGAKYDLSKRTTTYAVLRNLRSSDMYSVGLGKDREPGLDRSQTSISAGLIHSF</sequence>
<proteinExistence type="predicted"/>
<feature type="chain" id="PRO_5045344879" evidence="11">
    <location>
        <begin position="21"/>
        <end position="420"/>
    </location>
</feature>
<evidence type="ECO:0000256" key="8">
    <source>
        <dbReference type="ARBA" id="ARBA00023114"/>
    </source>
</evidence>
<comment type="caution">
    <text evidence="13">The sequence shown here is derived from an EMBL/GenBank/DDBJ whole genome shotgun (WGS) entry which is preliminary data.</text>
</comment>
<dbReference type="PANTHER" id="PTHR34501">
    <property type="entry name" value="PROTEIN YDDL-RELATED"/>
    <property type="match status" value="1"/>
</dbReference>
<keyword evidence="14" id="KW-1185">Reference proteome</keyword>
<reference evidence="13 14" key="1">
    <citation type="submission" date="2014-12" db="EMBL/GenBank/DDBJ databases">
        <title>Complete genome sequence of Herbaspirillum rubrisubalbicans Os38.</title>
        <authorList>
            <person name="Chen M."/>
            <person name="An Q."/>
        </authorList>
    </citation>
    <scope>NUCLEOTIDE SEQUENCE [LARGE SCALE GENOMIC DNA]</scope>
    <source>
        <strain evidence="13 14">Os38</strain>
    </source>
</reference>
<evidence type="ECO:0000256" key="11">
    <source>
        <dbReference type="SAM" id="SignalP"/>
    </source>
</evidence>
<organism evidence="13 14">
    <name type="scientific">Herbaspirillum rubrisubalbicans</name>
    <dbReference type="NCBI Taxonomy" id="80842"/>
    <lineage>
        <taxon>Bacteria</taxon>
        <taxon>Pseudomonadati</taxon>
        <taxon>Pseudomonadota</taxon>
        <taxon>Betaproteobacteria</taxon>
        <taxon>Burkholderiales</taxon>
        <taxon>Oxalobacteraceae</taxon>
        <taxon>Herbaspirillum</taxon>
    </lineage>
</organism>
<keyword evidence="6 11" id="KW-0732">Signal</keyword>
<keyword evidence="8" id="KW-0626">Porin</keyword>
<dbReference type="RefSeq" id="WP_044528851.1">
    <property type="nucleotide sequence ID" value="NZ_JUGD01000028.1"/>
</dbReference>
<keyword evidence="3" id="KW-0813">Transport</keyword>
<name>A0ABX9BWC9_9BURK</name>
<evidence type="ECO:0000256" key="7">
    <source>
        <dbReference type="ARBA" id="ARBA00023065"/>
    </source>
</evidence>
<dbReference type="InterPro" id="IPR033900">
    <property type="entry name" value="Gram_neg_porin_domain"/>
</dbReference>
<dbReference type="PANTHER" id="PTHR34501:SF9">
    <property type="entry name" value="MAJOR OUTER MEMBRANE PROTEIN P.IA"/>
    <property type="match status" value="1"/>
</dbReference>
<dbReference type="InterPro" id="IPR050298">
    <property type="entry name" value="Gram-neg_bact_OMP"/>
</dbReference>
<keyword evidence="4" id="KW-1134">Transmembrane beta strand</keyword>
<dbReference type="InterPro" id="IPR002299">
    <property type="entry name" value="Porin_Neis"/>
</dbReference>
<dbReference type="CDD" id="cd00342">
    <property type="entry name" value="gram_neg_porins"/>
    <property type="match status" value="1"/>
</dbReference>
<dbReference type="PRINTS" id="PR00182">
    <property type="entry name" value="ECOLNEIPORIN"/>
</dbReference>